<evidence type="ECO:0000256" key="1">
    <source>
        <dbReference type="SAM" id="SignalP"/>
    </source>
</evidence>
<dbReference type="EMBL" id="RBWV01000013">
    <property type="protein sequence ID" value="RKS72720.1"/>
    <property type="molecule type" value="Genomic_DNA"/>
</dbReference>
<evidence type="ECO:0008006" key="4">
    <source>
        <dbReference type="Google" id="ProtNLM"/>
    </source>
</evidence>
<keyword evidence="3" id="KW-1185">Reference proteome</keyword>
<feature type="chain" id="PRO_5019472879" description="Ig-like domain-containing protein" evidence="1">
    <location>
        <begin position="37"/>
        <end position="168"/>
    </location>
</feature>
<dbReference type="InParanoid" id="A0A420XN58"/>
<protein>
    <recommendedName>
        <fullName evidence="4">Ig-like domain-containing protein</fullName>
    </recommendedName>
</protein>
<keyword evidence="1" id="KW-0732">Signal</keyword>
<dbReference type="Proteomes" id="UP000281955">
    <property type="component" value="Unassembled WGS sequence"/>
</dbReference>
<sequence>MPRFLVMTTPRTRTLLALGAATLLGAQLAGATSASAASVKPWKAPEVSYTKGNVFAHGDSAEVRAKYRCSPGTEMTHVWVSVKQGPGDLTQEGSSAIAKAYYDTNVAGTEPVLTCDGKWKFLTTTVLRHTDKDALQAGEAYVQFCLYAGRGEVVEGASYNRMSTIKLA</sequence>
<organism evidence="2 3">
    <name type="scientific">Motilibacter peucedani</name>
    <dbReference type="NCBI Taxonomy" id="598650"/>
    <lineage>
        <taxon>Bacteria</taxon>
        <taxon>Bacillati</taxon>
        <taxon>Actinomycetota</taxon>
        <taxon>Actinomycetes</taxon>
        <taxon>Motilibacterales</taxon>
        <taxon>Motilibacteraceae</taxon>
        <taxon>Motilibacter</taxon>
    </lineage>
</organism>
<gene>
    <name evidence="2" type="ORF">CLV35_2969</name>
</gene>
<feature type="signal peptide" evidence="1">
    <location>
        <begin position="1"/>
        <end position="36"/>
    </location>
</feature>
<proteinExistence type="predicted"/>
<name>A0A420XN58_9ACTN</name>
<comment type="caution">
    <text evidence="2">The sequence shown here is derived from an EMBL/GenBank/DDBJ whole genome shotgun (WGS) entry which is preliminary data.</text>
</comment>
<dbReference type="AlphaFoldDB" id="A0A420XN58"/>
<evidence type="ECO:0000313" key="3">
    <source>
        <dbReference type="Proteomes" id="UP000281955"/>
    </source>
</evidence>
<reference evidence="2 3" key="1">
    <citation type="submission" date="2018-10" db="EMBL/GenBank/DDBJ databases">
        <title>Genomic Encyclopedia of Archaeal and Bacterial Type Strains, Phase II (KMG-II): from individual species to whole genera.</title>
        <authorList>
            <person name="Goeker M."/>
        </authorList>
    </citation>
    <scope>NUCLEOTIDE SEQUENCE [LARGE SCALE GENOMIC DNA]</scope>
    <source>
        <strain evidence="2 3">RP-AC37</strain>
    </source>
</reference>
<accession>A0A420XN58</accession>
<evidence type="ECO:0000313" key="2">
    <source>
        <dbReference type="EMBL" id="RKS72720.1"/>
    </source>
</evidence>